<organism evidence="2 3">
    <name type="scientific">Eumeta variegata</name>
    <name type="common">Bagworm moth</name>
    <name type="synonym">Eumeta japonica</name>
    <dbReference type="NCBI Taxonomy" id="151549"/>
    <lineage>
        <taxon>Eukaryota</taxon>
        <taxon>Metazoa</taxon>
        <taxon>Ecdysozoa</taxon>
        <taxon>Arthropoda</taxon>
        <taxon>Hexapoda</taxon>
        <taxon>Insecta</taxon>
        <taxon>Pterygota</taxon>
        <taxon>Neoptera</taxon>
        <taxon>Endopterygota</taxon>
        <taxon>Lepidoptera</taxon>
        <taxon>Glossata</taxon>
        <taxon>Ditrysia</taxon>
        <taxon>Tineoidea</taxon>
        <taxon>Psychidae</taxon>
        <taxon>Oiketicinae</taxon>
        <taxon>Eumeta</taxon>
    </lineage>
</organism>
<evidence type="ECO:0000256" key="1">
    <source>
        <dbReference type="SAM" id="MobiDB-lite"/>
    </source>
</evidence>
<keyword evidence="3" id="KW-1185">Reference proteome</keyword>
<feature type="region of interest" description="Disordered" evidence="1">
    <location>
        <begin position="34"/>
        <end position="77"/>
    </location>
</feature>
<dbReference type="AlphaFoldDB" id="A0A4C1THT5"/>
<feature type="compositionally biased region" description="Polar residues" evidence="1">
    <location>
        <begin position="34"/>
        <end position="52"/>
    </location>
</feature>
<protein>
    <submittedName>
        <fullName evidence="2">Uncharacterized protein</fullName>
    </submittedName>
</protein>
<evidence type="ECO:0000313" key="2">
    <source>
        <dbReference type="EMBL" id="GBP13140.1"/>
    </source>
</evidence>
<dbReference type="EMBL" id="BGZK01000055">
    <property type="protein sequence ID" value="GBP13140.1"/>
    <property type="molecule type" value="Genomic_DNA"/>
</dbReference>
<accession>A0A4C1THT5</accession>
<comment type="caution">
    <text evidence="2">The sequence shown here is derived from an EMBL/GenBank/DDBJ whole genome shotgun (WGS) entry which is preliminary data.</text>
</comment>
<reference evidence="2 3" key="1">
    <citation type="journal article" date="2019" name="Commun. Biol.">
        <title>The bagworm genome reveals a unique fibroin gene that provides high tensile strength.</title>
        <authorList>
            <person name="Kono N."/>
            <person name="Nakamura H."/>
            <person name="Ohtoshi R."/>
            <person name="Tomita M."/>
            <person name="Numata K."/>
            <person name="Arakawa K."/>
        </authorList>
    </citation>
    <scope>NUCLEOTIDE SEQUENCE [LARGE SCALE GENOMIC DNA]</scope>
</reference>
<name>A0A4C1THT5_EUMVA</name>
<dbReference type="Proteomes" id="UP000299102">
    <property type="component" value="Unassembled WGS sequence"/>
</dbReference>
<evidence type="ECO:0000313" key="3">
    <source>
        <dbReference type="Proteomes" id="UP000299102"/>
    </source>
</evidence>
<feature type="compositionally biased region" description="Polar residues" evidence="1">
    <location>
        <begin position="61"/>
        <end position="73"/>
    </location>
</feature>
<proteinExistence type="predicted"/>
<gene>
    <name evidence="2" type="ORF">EVAR_93105_1</name>
</gene>
<sequence>MIDQAYMTESERQQVTMATNLLGNDFKDQNVSVSQRLRGSVGQSRIADSTPGSDVDKNKSNRFATVRRNNSTRARVGAKGEGWRLSALVTCAIEYYK</sequence>